<dbReference type="Proteomes" id="UP000216352">
    <property type="component" value="Unassembled WGS sequence"/>
</dbReference>
<feature type="transmembrane region" description="Helical" evidence="1">
    <location>
        <begin position="56"/>
        <end position="77"/>
    </location>
</feature>
<gene>
    <name evidence="2" type="ORF">BLEM_1111</name>
</gene>
<evidence type="ECO:0000313" key="3">
    <source>
        <dbReference type="Proteomes" id="UP000216352"/>
    </source>
</evidence>
<sequence>MAYITMVACLMFAAACFLLAVASAIEGEIGRRRFGRRGRFRRFRLRNPYGEQHDGFPAALLGLGCVALLMGMAVGLASGDLWRLAGLVWRVFGV</sequence>
<accession>A0A261FUE9</accession>
<dbReference type="RefSeq" id="WP_072724256.1">
    <property type="nucleotide sequence ID" value="NZ_BDIS01000006.1"/>
</dbReference>
<dbReference type="AlphaFoldDB" id="A0A261FUE9"/>
<dbReference type="EMBL" id="MWWX01000005">
    <property type="protein sequence ID" value="OZG62565.1"/>
    <property type="molecule type" value="Genomic_DNA"/>
</dbReference>
<keyword evidence="1" id="KW-0472">Membrane</keyword>
<reference evidence="2 3" key="1">
    <citation type="journal article" date="2017" name="BMC Genomics">
        <title>Comparative genomic and phylogenomic analyses of the Bifidobacteriaceae family.</title>
        <authorList>
            <person name="Lugli G.A."/>
            <person name="Milani C."/>
            <person name="Turroni F."/>
            <person name="Duranti S."/>
            <person name="Mancabelli L."/>
            <person name="Mangifesta M."/>
            <person name="Ferrario C."/>
            <person name="Modesto M."/>
            <person name="Mattarelli P."/>
            <person name="Jiri K."/>
            <person name="van Sinderen D."/>
            <person name="Ventura M."/>
        </authorList>
    </citation>
    <scope>NUCLEOTIDE SEQUENCE [LARGE SCALE GENOMIC DNA]</scope>
    <source>
        <strain evidence="2 3">DSM 28807</strain>
    </source>
</reference>
<name>A0A261FUE9_9BIFI</name>
<protein>
    <submittedName>
        <fullName evidence="2">Uncharacterized protein</fullName>
    </submittedName>
</protein>
<evidence type="ECO:0000313" key="2">
    <source>
        <dbReference type="EMBL" id="OZG62565.1"/>
    </source>
</evidence>
<dbReference type="STRING" id="1603886.GCA_001895165_00525"/>
<evidence type="ECO:0000256" key="1">
    <source>
        <dbReference type="SAM" id="Phobius"/>
    </source>
</evidence>
<keyword evidence="1" id="KW-1133">Transmembrane helix</keyword>
<proteinExistence type="predicted"/>
<keyword evidence="3" id="KW-1185">Reference proteome</keyword>
<comment type="caution">
    <text evidence="2">The sequence shown here is derived from an EMBL/GenBank/DDBJ whole genome shotgun (WGS) entry which is preliminary data.</text>
</comment>
<keyword evidence="1" id="KW-0812">Transmembrane</keyword>
<organism evidence="2 3">
    <name type="scientific">Bifidobacterium lemurum</name>
    <dbReference type="NCBI Taxonomy" id="1603886"/>
    <lineage>
        <taxon>Bacteria</taxon>
        <taxon>Bacillati</taxon>
        <taxon>Actinomycetota</taxon>
        <taxon>Actinomycetes</taxon>
        <taxon>Bifidobacteriales</taxon>
        <taxon>Bifidobacteriaceae</taxon>
        <taxon>Bifidobacterium</taxon>
    </lineage>
</organism>